<evidence type="ECO:0000313" key="5">
    <source>
        <dbReference type="Proteomes" id="UP000729402"/>
    </source>
</evidence>
<name>A0A8J6BS55_ZIZPA</name>
<keyword evidence="3" id="KW-0732">Signal</keyword>
<keyword evidence="2" id="KW-0442">Lipid degradation</keyword>
<keyword evidence="5" id="KW-1185">Reference proteome</keyword>
<protein>
    <recommendedName>
        <fullName evidence="6">GDSL esterase/lipase</fullName>
    </recommendedName>
</protein>
<comment type="caution">
    <text evidence="4">The sequence shown here is derived from an EMBL/GenBank/DDBJ whole genome shotgun (WGS) entry which is preliminary data.</text>
</comment>
<evidence type="ECO:0000313" key="4">
    <source>
        <dbReference type="EMBL" id="KAG8093719.1"/>
    </source>
</evidence>
<dbReference type="InterPro" id="IPR035669">
    <property type="entry name" value="SGNH_plant_lipase-like"/>
</dbReference>
<dbReference type="InterPro" id="IPR001087">
    <property type="entry name" value="GDSL"/>
</dbReference>
<sequence length="386" mass="40901">MHLGKAMKKQSVALSLVGMLIMISIQQLVAAGVPSAPGKIARQVPAVYVLGDSTLDVGNNNYLPGKDVPRANKPYYGIDFPVISKPTGRFSNGYNVADFIAKNLGFDKSPPAYLMLKAHNRLIPTALTMGVSYASAGAGILDSTNAGGNIPLSKQVRDFKSTRGEMVSKVGSGAVRRLLAKSFFLFGVGSNDMFVFSAAQQKQNRTATPADRKLFYSNLISNYSAAITELYKMGARKFAIINLGPVGCVPIVRLASATGACDDRMNQLAVGFDGELKSLMAGLAARLPGLAYSLADSFASTQLTFANPAAAGFANADSACCGSGRLGSEGECRRGASLCGDRDRYVFWDRVHPSQQACKLGAQAYFYGPAHLISPINFSQLAAYSS</sequence>
<evidence type="ECO:0008006" key="6">
    <source>
        <dbReference type="Google" id="ProtNLM"/>
    </source>
</evidence>
<keyword evidence="1" id="KW-0378">Hydrolase</keyword>
<reference evidence="4" key="2">
    <citation type="submission" date="2021-02" db="EMBL/GenBank/DDBJ databases">
        <authorList>
            <person name="Kimball J.A."/>
            <person name="Haas M.W."/>
            <person name="Macchietto M."/>
            <person name="Kono T."/>
            <person name="Duquette J."/>
            <person name="Shao M."/>
        </authorList>
    </citation>
    <scope>NUCLEOTIDE SEQUENCE</scope>
    <source>
        <tissue evidence="4">Fresh leaf tissue</tissue>
    </source>
</reference>
<dbReference type="EMBL" id="JAAALK010000080">
    <property type="protein sequence ID" value="KAG8093719.1"/>
    <property type="molecule type" value="Genomic_DNA"/>
</dbReference>
<evidence type="ECO:0000256" key="2">
    <source>
        <dbReference type="ARBA" id="ARBA00022963"/>
    </source>
</evidence>
<organism evidence="4 5">
    <name type="scientific">Zizania palustris</name>
    <name type="common">Northern wild rice</name>
    <dbReference type="NCBI Taxonomy" id="103762"/>
    <lineage>
        <taxon>Eukaryota</taxon>
        <taxon>Viridiplantae</taxon>
        <taxon>Streptophyta</taxon>
        <taxon>Embryophyta</taxon>
        <taxon>Tracheophyta</taxon>
        <taxon>Spermatophyta</taxon>
        <taxon>Magnoliopsida</taxon>
        <taxon>Liliopsida</taxon>
        <taxon>Poales</taxon>
        <taxon>Poaceae</taxon>
        <taxon>BOP clade</taxon>
        <taxon>Oryzoideae</taxon>
        <taxon>Oryzeae</taxon>
        <taxon>Zizaniinae</taxon>
        <taxon>Zizania</taxon>
    </lineage>
</organism>
<evidence type="ECO:0000256" key="1">
    <source>
        <dbReference type="ARBA" id="ARBA00022801"/>
    </source>
</evidence>
<proteinExistence type="predicted"/>
<dbReference type="GO" id="GO:0016042">
    <property type="term" value="P:lipid catabolic process"/>
    <property type="evidence" value="ECO:0007669"/>
    <property type="project" value="UniProtKB-KW"/>
</dbReference>
<reference evidence="4" key="1">
    <citation type="journal article" date="2021" name="bioRxiv">
        <title>Whole Genome Assembly and Annotation of Northern Wild Rice, Zizania palustris L., Supports a Whole Genome Duplication in the Zizania Genus.</title>
        <authorList>
            <person name="Haas M."/>
            <person name="Kono T."/>
            <person name="Macchietto M."/>
            <person name="Millas R."/>
            <person name="McGilp L."/>
            <person name="Shao M."/>
            <person name="Duquette J."/>
            <person name="Hirsch C.N."/>
            <person name="Kimball J."/>
        </authorList>
    </citation>
    <scope>NUCLEOTIDE SEQUENCE</scope>
    <source>
        <tissue evidence="4">Fresh leaf tissue</tissue>
    </source>
</reference>
<dbReference type="PANTHER" id="PTHR45648:SF46">
    <property type="entry name" value="OS06G0725100 PROTEIN"/>
    <property type="match status" value="1"/>
</dbReference>
<dbReference type="AlphaFoldDB" id="A0A8J6BS55"/>
<dbReference type="Proteomes" id="UP000729402">
    <property type="component" value="Unassembled WGS sequence"/>
</dbReference>
<accession>A0A8J6BS55</accession>
<dbReference type="CDD" id="cd01837">
    <property type="entry name" value="SGNH_plant_lipase_like"/>
    <property type="match status" value="1"/>
</dbReference>
<evidence type="ECO:0000256" key="3">
    <source>
        <dbReference type="SAM" id="SignalP"/>
    </source>
</evidence>
<dbReference type="PANTHER" id="PTHR45648">
    <property type="entry name" value="GDSL LIPASE/ACYLHYDROLASE FAMILY PROTEIN (AFU_ORTHOLOGUE AFUA_4G14700)"/>
    <property type="match status" value="1"/>
</dbReference>
<gene>
    <name evidence="4" type="ORF">GUJ93_ZPchr0012g21476</name>
</gene>
<feature type="signal peptide" evidence="3">
    <location>
        <begin position="1"/>
        <end position="31"/>
    </location>
</feature>
<keyword evidence="2" id="KW-0443">Lipid metabolism</keyword>
<dbReference type="GO" id="GO:0016788">
    <property type="term" value="F:hydrolase activity, acting on ester bonds"/>
    <property type="evidence" value="ECO:0007669"/>
    <property type="project" value="InterPro"/>
</dbReference>
<dbReference type="OrthoDB" id="1600564at2759"/>
<dbReference type="InterPro" id="IPR051058">
    <property type="entry name" value="GDSL_Est/Lipase"/>
</dbReference>
<dbReference type="Pfam" id="PF00657">
    <property type="entry name" value="Lipase_GDSL"/>
    <property type="match status" value="1"/>
</dbReference>
<feature type="chain" id="PRO_5035216403" description="GDSL esterase/lipase" evidence="3">
    <location>
        <begin position="32"/>
        <end position="386"/>
    </location>
</feature>